<reference evidence="3" key="1">
    <citation type="submission" date="2017-09" db="EMBL/GenBank/DDBJ databases">
        <title>Depth-based differentiation of microbial function through sediment-hosted aquifers and enrichment of novel symbionts in the deep terrestrial subsurface.</title>
        <authorList>
            <person name="Probst A.J."/>
            <person name="Ladd B."/>
            <person name="Jarett J.K."/>
            <person name="Geller-Mcgrath D.E."/>
            <person name="Sieber C.M.K."/>
            <person name="Emerson J.B."/>
            <person name="Anantharaman K."/>
            <person name="Thomas B.C."/>
            <person name="Malmstrom R."/>
            <person name="Stieglmeier M."/>
            <person name="Klingl A."/>
            <person name="Woyke T."/>
            <person name="Ryan C.M."/>
            <person name="Banfield J.F."/>
        </authorList>
    </citation>
    <scope>NUCLEOTIDE SEQUENCE [LARGE SCALE GENOMIC DNA]</scope>
</reference>
<gene>
    <name evidence="2" type="ORF">COT97_04315</name>
</gene>
<proteinExistence type="predicted"/>
<evidence type="ECO:0000313" key="3">
    <source>
        <dbReference type="Proteomes" id="UP000229901"/>
    </source>
</evidence>
<dbReference type="Proteomes" id="UP000229901">
    <property type="component" value="Unassembled WGS sequence"/>
</dbReference>
<comment type="caution">
    <text evidence="2">The sequence shown here is derived from an EMBL/GenBank/DDBJ whole genome shotgun (WGS) entry which is preliminary data.</text>
</comment>
<dbReference type="GO" id="GO:0006313">
    <property type="term" value="P:DNA transposition"/>
    <property type="evidence" value="ECO:0007669"/>
    <property type="project" value="InterPro"/>
</dbReference>
<name>A0A2H0V6F4_9BACT</name>
<dbReference type="Gene3D" id="3.30.70.1290">
    <property type="entry name" value="Transposase IS200-like"/>
    <property type="match status" value="1"/>
</dbReference>
<sequence length="214" mass="25084">MSTKTKEKTVNETMVKKYKTPFRQAGGTYFYSTAISGKKNIFVCEDYMDLLVNAFKVAEIQHDVKSLAYVIMPNHFYWIFRLSEKQDNPSQVYGTVKKEVTLEILKLLSEEAKDDKNKKGQLDIFQKNQAVKRSDPRKILWDFKQMAKALDDGRKYVVWEKKGKVFPINDEKSLIRNLRFVADAPIRDRWNLVEKSLDYPYLYVADEFISKLAV</sequence>
<dbReference type="SUPFAM" id="SSF143422">
    <property type="entry name" value="Transposase IS200-like"/>
    <property type="match status" value="1"/>
</dbReference>
<organism evidence="2 3">
    <name type="scientific">Candidatus Falkowbacteria bacterium CG10_big_fil_rev_8_21_14_0_10_39_11</name>
    <dbReference type="NCBI Taxonomy" id="1974565"/>
    <lineage>
        <taxon>Bacteria</taxon>
        <taxon>Candidatus Falkowiibacteriota</taxon>
    </lineage>
</organism>
<dbReference type="AlphaFoldDB" id="A0A2H0V6F4"/>
<dbReference type="GO" id="GO:0003677">
    <property type="term" value="F:DNA binding"/>
    <property type="evidence" value="ECO:0007669"/>
    <property type="project" value="InterPro"/>
</dbReference>
<dbReference type="InterPro" id="IPR002686">
    <property type="entry name" value="Transposase_17"/>
</dbReference>
<dbReference type="EMBL" id="PFAP01000031">
    <property type="protein sequence ID" value="PIR93920.1"/>
    <property type="molecule type" value="Genomic_DNA"/>
</dbReference>
<evidence type="ECO:0000313" key="2">
    <source>
        <dbReference type="EMBL" id="PIR93920.1"/>
    </source>
</evidence>
<dbReference type="InterPro" id="IPR036515">
    <property type="entry name" value="Transposase_17_sf"/>
</dbReference>
<dbReference type="GO" id="GO:0004803">
    <property type="term" value="F:transposase activity"/>
    <property type="evidence" value="ECO:0007669"/>
    <property type="project" value="InterPro"/>
</dbReference>
<feature type="domain" description="Transposase IS200-like" evidence="1">
    <location>
        <begin position="24"/>
        <end position="145"/>
    </location>
</feature>
<protein>
    <recommendedName>
        <fullName evidence="1">Transposase IS200-like domain-containing protein</fullName>
    </recommendedName>
</protein>
<accession>A0A2H0V6F4</accession>
<evidence type="ECO:0000259" key="1">
    <source>
        <dbReference type="SMART" id="SM01321"/>
    </source>
</evidence>
<dbReference type="SMART" id="SM01321">
    <property type="entry name" value="Y1_Tnp"/>
    <property type="match status" value="1"/>
</dbReference>